<dbReference type="AlphaFoldDB" id="A0A2P2GJD6"/>
<sequence length="177" mass="19401">MTEIEVPGPEADWQPAAQLPYYTGKNPAYQYSVWEHTAPLFQMIGGLALPVQPVAQRLRLQVERSWDGLDDLDVVLFRLRGFSFAISKHDGNPLGLSFVWLTEPHEQGDKALDILLEVVGIGEEAVAFRGDGDDLREERTEPSPKADASDKIVGGTPPISLWGRLRRAVGGKAPADG</sequence>
<organism evidence="2 3">
    <name type="scientific">Streptomyces showdoensis</name>
    <dbReference type="NCBI Taxonomy" id="68268"/>
    <lineage>
        <taxon>Bacteria</taxon>
        <taxon>Bacillati</taxon>
        <taxon>Actinomycetota</taxon>
        <taxon>Actinomycetes</taxon>
        <taxon>Kitasatosporales</taxon>
        <taxon>Streptomycetaceae</taxon>
        <taxon>Streptomyces</taxon>
    </lineage>
</organism>
<feature type="compositionally biased region" description="Basic and acidic residues" evidence="1">
    <location>
        <begin position="130"/>
        <end position="150"/>
    </location>
</feature>
<keyword evidence="3" id="KW-1185">Reference proteome</keyword>
<name>A0A2P2GJD6_STREW</name>
<accession>A0A2P2GJD6</accession>
<evidence type="ECO:0000256" key="1">
    <source>
        <dbReference type="SAM" id="MobiDB-lite"/>
    </source>
</evidence>
<dbReference type="RefSeq" id="WP_046909707.1">
    <property type="nucleotide sequence ID" value="NZ_BAAAXG010000029.1"/>
</dbReference>
<dbReference type="Proteomes" id="UP000265325">
    <property type="component" value="Unassembled WGS sequence"/>
</dbReference>
<protein>
    <submittedName>
        <fullName evidence="2">Uncharacterized protein</fullName>
    </submittedName>
</protein>
<comment type="caution">
    <text evidence="2">The sequence shown here is derived from an EMBL/GenBank/DDBJ whole genome shotgun (WGS) entry which is preliminary data.</text>
</comment>
<dbReference type="EMBL" id="LAQS01000036">
    <property type="protein sequence ID" value="KKZ71608.1"/>
    <property type="molecule type" value="Genomic_DNA"/>
</dbReference>
<proteinExistence type="predicted"/>
<evidence type="ECO:0000313" key="2">
    <source>
        <dbReference type="EMBL" id="KKZ71608.1"/>
    </source>
</evidence>
<gene>
    <name evidence="2" type="ORF">VO63_22375</name>
</gene>
<dbReference type="OrthoDB" id="4298976at2"/>
<reference evidence="2 3" key="1">
    <citation type="submission" date="2015-05" db="EMBL/GenBank/DDBJ databases">
        <title>Draft Genome assembly of Streptomyces showdoensis.</title>
        <authorList>
            <person name="Thapa K.K."/>
            <person name="Metsa-Ketela M."/>
        </authorList>
    </citation>
    <scope>NUCLEOTIDE SEQUENCE [LARGE SCALE GENOMIC DNA]</scope>
    <source>
        <strain evidence="2 3">ATCC 15227</strain>
    </source>
</reference>
<feature type="region of interest" description="Disordered" evidence="1">
    <location>
        <begin position="130"/>
        <end position="159"/>
    </location>
</feature>
<evidence type="ECO:0000313" key="3">
    <source>
        <dbReference type="Proteomes" id="UP000265325"/>
    </source>
</evidence>